<organism evidence="2 3">
    <name type="scientific">Pseudomonas reidholzensis</name>
    <dbReference type="NCBI Taxonomy" id="1785162"/>
    <lineage>
        <taxon>Bacteria</taxon>
        <taxon>Pseudomonadati</taxon>
        <taxon>Pseudomonadota</taxon>
        <taxon>Gammaproteobacteria</taxon>
        <taxon>Pseudomonadales</taxon>
        <taxon>Pseudomonadaceae</taxon>
        <taxon>Pseudomonas</taxon>
    </lineage>
</organism>
<sequence length="251" mass="27235">MNLTLGQFQQAFVDALQRRGGPPLAGLTEQPAFAVYRNTVLAGCVDALCANFPSVQTLVGPEWMHSAARHYAQQSPPSDVRLICYGETFAAFLDDLQGHHQLPYLADVARVDWAWCAAFSAADDPRLALADLAGMTAADLARSHLTPRSSVRWHWCAEHPLYSLWRASRDGLALPAGQPWVGEGVLLCGDDQGVSDQSLERGGCAFLDACAAGHSLETASLLAEQCQPDLDFTDLLGRLLQAQVFRPLSFK</sequence>
<feature type="domain" description="Putative DNA-binding" evidence="1">
    <location>
        <begin position="7"/>
        <end position="93"/>
    </location>
</feature>
<keyword evidence="3" id="KW-1185">Reference proteome</keyword>
<gene>
    <name evidence="2" type="ORF">CCOS865_02453</name>
</gene>
<proteinExistence type="predicted"/>
<dbReference type="InterPro" id="IPR018640">
    <property type="entry name" value="DUF2063"/>
</dbReference>
<dbReference type="Pfam" id="PF09836">
    <property type="entry name" value="DUF2063"/>
    <property type="match status" value="1"/>
</dbReference>
<evidence type="ECO:0000313" key="2">
    <source>
        <dbReference type="EMBL" id="SYX90187.1"/>
    </source>
</evidence>
<dbReference type="Gene3D" id="1.10.150.690">
    <property type="entry name" value="DUF2063"/>
    <property type="match status" value="1"/>
</dbReference>
<dbReference type="OrthoDB" id="4146344at2"/>
<protein>
    <recommendedName>
        <fullName evidence="1">Putative DNA-binding domain-containing protein</fullName>
    </recommendedName>
</protein>
<evidence type="ECO:0000259" key="1">
    <source>
        <dbReference type="Pfam" id="PF09836"/>
    </source>
</evidence>
<dbReference type="InterPro" id="IPR044922">
    <property type="entry name" value="DUF2063_N_sf"/>
</dbReference>
<reference evidence="3" key="1">
    <citation type="submission" date="2018-08" db="EMBL/GenBank/DDBJ databases">
        <authorList>
            <person name="Blom J."/>
        </authorList>
    </citation>
    <scope>NUCLEOTIDE SEQUENCE [LARGE SCALE GENOMIC DNA]</scope>
    <source>
        <strain evidence="3">CCOS 865</strain>
    </source>
</reference>
<accession>A0A383RSY2</accession>
<dbReference type="RefSeq" id="WP_119141186.1">
    <property type="nucleotide sequence ID" value="NZ_CBCSFL010000017.1"/>
</dbReference>
<dbReference type="EMBL" id="UNOZ01000017">
    <property type="protein sequence ID" value="SYX90187.1"/>
    <property type="molecule type" value="Genomic_DNA"/>
</dbReference>
<evidence type="ECO:0000313" key="3">
    <source>
        <dbReference type="Proteomes" id="UP000263595"/>
    </source>
</evidence>
<dbReference type="Proteomes" id="UP000263595">
    <property type="component" value="Unassembled WGS sequence"/>
</dbReference>
<name>A0A383RSY2_9PSED</name>
<dbReference type="AlphaFoldDB" id="A0A383RSY2"/>